<dbReference type="GO" id="GO:0015979">
    <property type="term" value="P:photosynthesis"/>
    <property type="evidence" value="ECO:0007669"/>
    <property type="project" value="UniProtKB-KW"/>
</dbReference>
<feature type="transmembrane region" description="Helical" evidence="3">
    <location>
        <begin position="12"/>
        <end position="32"/>
    </location>
</feature>
<evidence type="ECO:0000256" key="3">
    <source>
        <dbReference type="SAM" id="Phobius"/>
    </source>
</evidence>
<dbReference type="Gene3D" id="2.130.10.10">
    <property type="entry name" value="YVTN repeat-like/Quinoprotein amine dehydrogenase"/>
    <property type="match status" value="3"/>
</dbReference>
<dbReference type="GO" id="GO:0009523">
    <property type="term" value="C:photosystem II"/>
    <property type="evidence" value="ECO:0007669"/>
    <property type="project" value="UniProtKB-KW"/>
</dbReference>
<dbReference type="AlphaFoldDB" id="A0A975MQ82"/>
<evidence type="ECO:0000313" key="6">
    <source>
        <dbReference type="EMBL" id="QWF71805.1"/>
    </source>
</evidence>
<feature type="domain" description="Photosynthesis system II assembly factor Ycf48/Hcf136-like" evidence="5">
    <location>
        <begin position="77"/>
        <end position="150"/>
    </location>
</feature>
<dbReference type="Pfam" id="PF07693">
    <property type="entry name" value="KAP_NTPase"/>
    <property type="match status" value="1"/>
</dbReference>
<dbReference type="SUPFAM" id="SSF52540">
    <property type="entry name" value="P-loop containing nucleoside triphosphate hydrolases"/>
    <property type="match status" value="1"/>
</dbReference>
<feature type="domain" description="Photosynthesis system II assembly factor Ycf48/Hcf136-like" evidence="5">
    <location>
        <begin position="573"/>
        <end position="655"/>
    </location>
</feature>
<dbReference type="PANTHER" id="PTHR47199">
    <property type="entry name" value="PHOTOSYSTEM II STABILITY/ASSEMBLY FACTOR HCF136, CHLOROPLASTIC"/>
    <property type="match status" value="1"/>
</dbReference>
<dbReference type="RefSeq" id="WP_215583585.1">
    <property type="nucleotide sequence ID" value="NZ_CP073754.1"/>
</dbReference>
<dbReference type="KEGG" id="mpad:KEF85_04855"/>
<name>A0A975MQ82_9GAMM</name>
<feature type="domain" description="KAP NTPase" evidence="4">
    <location>
        <begin position="714"/>
        <end position="1151"/>
    </location>
</feature>
<feature type="domain" description="Photosynthesis system II assembly factor Ycf48/Hcf136-like" evidence="5">
    <location>
        <begin position="268"/>
        <end position="366"/>
    </location>
</feature>
<dbReference type="CDD" id="cd15482">
    <property type="entry name" value="Sialidase_non-viral"/>
    <property type="match status" value="1"/>
</dbReference>
<dbReference type="InterPro" id="IPR015943">
    <property type="entry name" value="WD40/YVTN_repeat-like_dom_sf"/>
</dbReference>
<keyword evidence="3" id="KW-0812">Transmembrane</keyword>
<evidence type="ECO:0008006" key="8">
    <source>
        <dbReference type="Google" id="ProtNLM"/>
    </source>
</evidence>
<feature type="domain" description="Photosynthesis system II assembly factor Ycf48/Hcf136-like" evidence="5">
    <location>
        <begin position="452"/>
        <end position="534"/>
    </location>
</feature>
<keyword evidence="1" id="KW-0602">Photosynthesis</keyword>
<gene>
    <name evidence="6" type="ORF">KEF85_04855</name>
</gene>
<protein>
    <recommendedName>
        <fullName evidence="8">Photosynthesis system II assembly factor Ycf48/Hcf136-like domain-containing protein</fullName>
    </recommendedName>
</protein>
<evidence type="ECO:0000259" key="5">
    <source>
        <dbReference type="Pfam" id="PF14870"/>
    </source>
</evidence>
<proteinExistence type="predicted"/>
<sequence>MARLTHPFGRWALRLHLGTAFLLVIVGSYIAFTQPLNPQPTQASGSIWPWRADFNRHAWQYPLETNAFWRLPRVSADLKDVFIAEDGRSSWAVGSDGIILHSTDSGTSWQPQTSNTNETLNAVQFIGSQGWAVGYNGVILHSTDNGTNWQPQTSKINKNLSFVQFLGSQGWAVGENGVILHSTDSGTSWQPQTSNTNETLIGVQFIGSEGWAVGGNGTILHSTDSGNSWLPQTSHTKESLRFVHFSSNQGWAVGGNGVILHSTDSGANWQPQTSNTSAMLRAVQFTHSQGWAVGDNGVILHSTDSGANWQPQTSNTTEPLIDVQFIGSQGWAVGSNGVILYSTDRGTSWQPQTSQNNLSFNPTLDYSIYLAEVINNKGGFKNGLYAVQFNSSQGWAVGSNGVILHSTDSGTSWQPQTSSTAQRLMAVQFLGSQGWAVGANGTILHSTDSGTHWQPQTSNTKEWLYAVQFSGSQGWAVGANGTILHSTDSGTHWQPQTSNTKEWLYAVQFNGSEGWAVGSNGIILHSTDNGTHWQPQTSNTKEWLYAVQFSGSQGWVVGNHAVILHSTDSGTSWQPQTSHTNNLLMGVQFIDSQGWAVGNNGVILHSADSGTNWQPQTSNTTELLSAVQFSGSEGWAVGNNDVILHSTDSGAHWASALAKHSRWPAPWYYLLISAALALIMSIPSWQAQKKPSTLPKQDPDQAWQPGDTDRMAFMPIAAALCKVITFADSKPPLTVGVTADWGRGKSSLMAMLKQQLKLESYNCVWFNAWHHQDEANVLTSLLENIRQQLVPDFFTFSGFYLRLRLLKNRDGTAWAGFRLGLLFGIYFGVSALGGISNTQPITEGDLRNWFYQQLGRQEKLALNSADFQALCPDYPNKTGPAFSLEDCNVIQQQFIWLPPKVVANSAKANQIGSTDCQRRSELGDCVFLSLEQLEKTLETADALNHPLSSAQQNLLKQHHKLDQHKYADVGYVVYGLLASLWVMLMALVYTEITVLGENRLLKLFKPLSDKLSMDLSSLESTGQRKLYEQRFVSLLKVLAPRPLVVFVDDLDRCHKDQVVKVLEVVSFLMSANPSCFFVLGFYPEFVKACVGLSFSDIATEVIKEQASTNTLANEQQREREIFAHHYLQKLINLEAAVPTPKPEHIQLMLDNPPEPQPAKISQTLSLSLHWVLQKLDYLPGLLVLALGLQATMPLPSQTIMRLAELSKFQSISKMK</sequence>
<keyword evidence="2" id="KW-0604">Photosystem II</keyword>
<evidence type="ECO:0000313" key="7">
    <source>
        <dbReference type="Proteomes" id="UP000676649"/>
    </source>
</evidence>
<organism evidence="6 7">
    <name type="scientific">Methylomonas paludis</name>
    <dbReference type="NCBI Taxonomy" id="1173101"/>
    <lineage>
        <taxon>Bacteria</taxon>
        <taxon>Pseudomonadati</taxon>
        <taxon>Pseudomonadota</taxon>
        <taxon>Gammaproteobacteria</taxon>
        <taxon>Methylococcales</taxon>
        <taxon>Methylococcaceae</taxon>
        <taxon>Methylomonas</taxon>
    </lineage>
</organism>
<dbReference type="SUPFAM" id="SSF110296">
    <property type="entry name" value="Oligoxyloglucan reducing end-specific cellobiohydrolase"/>
    <property type="match status" value="3"/>
</dbReference>
<evidence type="ECO:0000259" key="4">
    <source>
        <dbReference type="Pfam" id="PF07693"/>
    </source>
</evidence>
<feature type="transmembrane region" description="Helical" evidence="3">
    <location>
        <begin position="971"/>
        <end position="995"/>
    </location>
</feature>
<keyword evidence="3" id="KW-1133">Transmembrane helix</keyword>
<reference evidence="6" key="1">
    <citation type="submission" date="2021-04" db="EMBL/GenBank/DDBJ databases">
        <title>Draft genome sequence data of methanotrophic Methylovulum sp. strain S1L and Methylomonas sp. strain S2AM isolated from boreal lake water columns.</title>
        <authorList>
            <person name="Rissanen A.J."/>
            <person name="Mangayil R."/>
            <person name="Svenning M.M."/>
            <person name="Khanongnuch R."/>
        </authorList>
    </citation>
    <scope>NUCLEOTIDE SEQUENCE</scope>
    <source>
        <strain evidence="6">S2AM</strain>
    </source>
</reference>
<dbReference type="EMBL" id="CP073754">
    <property type="protein sequence ID" value="QWF71805.1"/>
    <property type="molecule type" value="Genomic_DNA"/>
</dbReference>
<dbReference type="InterPro" id="IPR011646">
    <property type="entry name" value="KAP_P-loop"/>
</dbReference>
<dbReference type="Proteomes" id="UP000676649">
    <property type="component" value="Chromosome"/>
</dbReference>
<keyword evidence="3" id="KW-0472">Membrane</keyword>
<evidence type="ECO:0000256" key="1">
    <source>
        <dbReference type="ARBA" id="ARBA00022531"/>
    </source>
</evidence>
<feature type="transmembrane region" description="Helical" evidence="3">
    <location>
        <begin position="812"/>
        <end position="835"/>
    </location>
</feature>
<dbReference type="InterPro" id="IPR027417">
    <property type="entry name" value="P-loop_NTPase"/>
</dbReference>
<dbReference type="InterPro" id="IPR028203">
    <property type="entry name" value="PSII_CF48-like_dom"/>
</dbReference>
<keyword evidence="7" id="KW-1185">Reference proteome</keyword>
<dbReference type="Pfam" id="PF14870">
    <property type="entry name" value="PSII_BNR"/>
    <property type="match status" value="4"/>
</dbReference>
<accession>A0A975MQ82</accession>
<evidence type="ECO:0000256" key="2">
    <source>
        <dbReference type="ARBA" id="ARBA00023276"/>
    </source>
</evidence>
<dbReference type="PANTHER" id="PTHR47199:SF2">
    <property type="entry name" value="PHOTOSYSTEM II STABILITY_ASSEMBLY FACTOR HCF136, CHLOROPLASTIC"/>
    <property type="match status" value="1"/>
</dbReference>